<evidence type="ECO:0000313" key="2">
    <source>
        <dbReference type="Proteomes" id="UP000266841"/>
    </source>
</evidence>
<protein>
    <submittedName>
        <fullName evidence="1">Uncharacterized protein</fullName>
    </submittedName>
</protein>
<dbReference type="EMBL" id="AGNL01026004">
    <property type="protein sequence ID" value="EJK58178.1"/>
    <property type="molecule type" value="Genomic_DNA"/>
</dbReference>
<evidence type="ECO:0000313" key="1">
    <source>
        <dbReference type="EMBL" id="EJK58178.1"/>
    </source>
</evidence>
<dbReference type="AlphaFoldDB" id="K0RWP6"/>
<proteinExistence type="predicted"/>
<comment type="caution">
    <text evidence="1">The sequence shown here is derived from an EMBL/GenBank/DDBJ whole genome shotgun (WGS) entry which is preliminary data.</text>
</comment>
<keyword evidence="2" id="KW-1185">Reference proteome</keyword>
<gene>
    <name evidence="1" type="ORF">THAOC_21716</name>
</gene>
<sequence length="177" mass="20180">MGEPLLLRRLQDSLSCLYTDDPRLQHGRHDAHAFLVQLKTSNVRRQIKSTIQSQRDSPSTGNIRIAVGEEHAGSVYLSCLALLLQSKSTHERIFCAQSLNNRCRSIKLVESYDLESEDGIECGVARLVIAWEEIKRSRNQSQHQLSQEQSRALMKSWVERYSPVSVFNYACVQALLH</sequence>
<organism evidence="1 2">
    <name type="scientific">Thalassiosira oceanica</name>
    <name type="common">Marine diatom</name>
    <dbReference type="NCBI Taxonomy" id="159749"/>
    <lineage>
        <taxon>Eukaryota</taxon>
        <taxon>Sar</taxon>
        <taxon>Stramenopiles</taxon>
        <taxon>Ochrophyta</taxon>
        <taxon>Bacillariophyta</taxon>
        <taxon>Coscinodiscophyceae</taxon>
        <taxon>Thalassiosirophycidae</taxon>
        <taxon>Thalassiosirales</taxon>
        <taxon>Thalassiosiraceae</taxon>
        <taxon>Thalassiosira</taxon>
    </lineage>
</organism>
<reference evidence="1 2" key="1">
    <citation type="journal article" date="2012" name="Genome Biol.">
        <title>Genome and low-iron response of an oceanic diatom adapted to chronic iron limitation.</title>
        <authorList>
            <person name="Lommer M."/>
            <person name="Specht M."/>
            <person name="Roy A.S."/>
            <person name="Kraemer L."/>
            <person name="Andreson R."/>
            <person name="Gutowska M.A."/>
            <person name="Wolf J."/>
            <person name="Bergner S.V."/>
            <person name="Schilhabel M.B."/>
            <person name="Klostermeier U.C."/>
            <person name="Beiko R.G."/>
            <person name="Rosenstiel P."/>
            <person name="Hippler M."/>
            <person name="Laroche J."/>
        </authorList>
    </citation>
    <scope>NUCLEOTIDE SEQUENCE [LARGE SCALE GENOMIC DNA]</scope>
    <source>
        <strain evidence="1 2">CCMP1005</strain>
    </source>
</reference>
<accession>K0RWP6</accession>
<dbReference type="Proteomes" id="UP000266841">
    <property type="component" value="Unassembled WGS sequence"/>
</dbReference>
<name>K0RWP6_THAOC</name>